<gene>
    <name evidence="2" type="ORF">IZ6_16680</name>
</gene>
<name>A0A6S6QI72_9HYPH</name>
<accession>A0A6S6QI72</accession>
<dbReference type="AlphaFoldDB" id="A0A6S6QI72"/>
<proteinExistence type="predicted"/>
<evidence type="ECO:0000313" key="2">
    <source>
        <dbReference type="EMBL" id="BCJ90933.1"/>
    </source>
</evidence>
<evidence type="ECO:0000313" key="3">
    <source>
        <dbReference type="Proteomes" id="UP000515317"/>
    </source>
</evidence>
<protein>
    <submittedName>
        <fullName evidence="2">Uncharacterized protein</fullName>
    </submittedName>
</protein>
<sequence length="67" mass="6775">MKHGLILGIAAAAVALVLSALFVNWESGPGPGDTALPNIALEEGRAATATDPANPSPVHEFPTSLLD</sequence>
<organism evidence="2 3">
    <name type="scientific">Terrihabitans soli</name>
    <dbReference type="NCBI Taxonomy" id="708113"/>
    <lineage>
        <taxon>Bacteria</taxon>
        <taxon>Pseudomonadati</taxon>
        <taxon>Pseudomonadota</taxon>
        <taxon>Alphaproteobacteria</taxon>
        <taxon>Hyphomicrobiales</taxon>
        <taxon>Terrihabitans</taxon>
    </lineage>
</organism>
<dbReference type="RefSeq" id="WP_222874620.1">
    <property type="nucleotide sequence ID" value="NZ_AP023361.1"/>
</dbReference>
<dbReference type="KEGG" id="tso:IZ6_16680"/>
<keyword evidence="3" id="KW-1185">Reference proteome</keyword>
<reference evidence="2 3" key="1">
    <citation type="submission" date="2020-08" db="EMBL/GenBank/DDBJ databases">
        <title>Genome sequence of Rhizobiales bacterium strain IZ6.</title>
        <authorList>
            <person name="Nakai R."/>
            <person name="Naganuma T."/>
        </authorList>
    </citation>
    <scope>NUCLEOTIDE SEQUENCE [LARGE SCALE GENOMIC DNA]</scope>
    <source>
        <strain evidence="2 3">IZ6</strain>
    </source>
</reference>
<dbReference type="Proteomes" id="UP000515317">
    <property type="component" value="Chromosome"/>
</dbReference>
<dbReference type="EMBL" id="AP023361">
    <property type="protein sequence ID" value="BCJ90933.1"/>
    <property type="molecule type" value="Genomic_DNA"/>
</dbReference>
<feature type="region of interest" description="Disordered" evidence="1">
    <location>
        <begin position="44"/>
        <end position="67"/>
    </location>
</feature>
<evidence type="ECO:0000256" key="1">
    <source>
        <dbReference type="SAM" id="MobiDB-lite"/>
    </source>
</evidence>